<name>W7X9Z2_TETTS</name>
<dbReference type="AlphaFoldDB" id="W7X9Z2"/>
<dbReference type="InParanoid" id="W7X9Z2"/>
<protein>
    <submittedName>
        <fullName evidence="1">Uncharacterized protein</fullName>
    </submittedName>
</protein>
<dbReference type="GeneID" id="24442419"/>
<sequence length="33" mass="3983">MILIQLILKIGIYFFKFICAKLELFDSKTQYQI</sequence>
<dbReference type="KEGG" id="tet:TTHERM_001522378"/>
<dbReference type="Proteomes" id="UP000009168">
    <property type="component" value="Unassembled WGS sequence"/>
</dbReference>
<dbReference type="RefSeq" id="XP_012653317.1">
    <property type="nucleotide sequence ID" value="XM_012797863.1"/>
</dbReference>
<gene>
    <name evidence="1" type="ORF">TTHERM_001522378</name>
</gene>
<accession>W7X9Z2</accession>
<organism evidence="1 2">
    <name type="scientific">Tetrahymena thermophila (strain SB210)</name>
    <dbReference type="NCBI Taxonomy" id="312017"/>
    <lineage>
        <taxon>Eukaryota</taxon>
        <taxon>Sar</taxon>
        <taxon>Alveolata</taxon>
        <taxon>Ciliophora</taxon>
        <taxon>Intramacronucleata</taxon>
        <taxon>Oligohymenophorea</taxon>
        <taxon>Hymenostomatida</taxon>
        <taxon>Tetrahymenina</taxon>
        <taxon>Tetrahymenidae</taxon>
        <taxon>Tetrahymena</taxon>
    </lineage>
</organism>
<keyword evidence="2" id="KW-1185">Reference proteome</keyword>
<evidence type="ECO:0000313" key="2">
    <source>
        <dbReference type="Proteomes" id="UP000009168"/>
    </source>
</evidence>
<proteinExistence type="predicted"/>
<dbReference type="EMBL" id="GG662683">
    <property type="protein sequence ID" value="EWS74147.1"/>
    <property type="molecule type" value="Genomic_DNA"/>
</dbReference>
<reference evidence="2" key="1">
    <citation type="journal article" date="2006" name="PLoS Biol.">
        <title>Macronuclear genome sequence of the ciliate Tetrahymena thermophila, a model eukaryote.</title>
        <authorList>
            <person name="Eisen J.A."/>
            <person name="Coyne R.S."/>
            <person name="Wu M."/>
            <person name="Wu D."/>
            <person name="Thiagarajan M."/>
            <person name="Wortman J.R."/>
            <person name="Badger J.H."/>
            <person name="Ren Q."/>
            <person name="Amedeo P."/>
            <person name="Jones K.M."/>
            <person name="Tallon L.J."/>
            <person name="Delcher A.L."/>
            <person name="Salzberg S.L."/>
            <person name="Silva J.C."/>
            <person name="Haas B.J."/>
            <person name="Majoros W.H."/>
            <person name="Farzad M."/>
            <person name="Carlton J.M."/>
            <person name="Smith R.K. Jr."/>
            <person name="Garg J."/>
            <person name="Pearlman R.E."/>
            <person name="Karrer K.M."/>
            <person name="Sun L."/>
            <person name="Manning G."/>
            <person name="Elde N.C."/>
            <person name="Turkewitz A.P."/>
            <person name="Asai D.J."/>
            <person name="Wilkes D.E."/>
            <person name="Wang Y."/>
            <person name="Cai H."/>
            <person name="Collins K."/>
            <person name="Stewart B.A."/>
            <person name="Lee S.R."/>
            <person name="Wilamowska K."/>
            <person name="Weinberg Z."/>
            <person name="Ruzzo W.L."/>
            <person name="Wloga D."/>
            <person name="Gaertig J."/>
            <person name="Frankel J."/>
            <person name="Tsao C.-C."/>
            <person name="Gorovsky M.A."/>
            <person name="Keeling P.J."/>
            <person name="Waller R.F."/>
            <person name="Patron N.J."/>
            <person name="Cherry J.M."/>
            <person name="Stover N.A."/>
            <person name="Krieger C.J."/>
            <person name="del Toro C."/>
            <person name="Ryder H.F."/>
            <person name="Williamson S.C."/>
            <person name="Barbeau R.A."/>
            <person name="Hamilton E.P."/>
            <person name="Orias E."/>
        </authorList>
    </citation>
    <scope>NUCLEOTIDE SEQUENCE [LARGE SCALE GENOMIC DNA]</scope>
    <source>
        <strain evidence="2">SB210</strain>
    </source>
</reference>
<evidence type="ECO:0000313" key="1">
    <source>
        <dbReference type="EMBL" id="EWS74147.1"/>
    </source>
</evidence>